<evidence type="ECO:0000313" key="2">
    <source>
        <dbReference type="Proteomes" id="UP000551878"/>
    </source>
</evidence>
<accession>A0A840QQ91</accession>
<name>A0A840QQ91_9BACI</name>
<comment type="caution">
    <text evidence="1">The sequence shown here is derived from an EMBL/GenBank/DDBJ whole genome shotgun (WGS) entry which is preliminary data.</text>
</comment>
<proteinExistence type="predicted"/>
<dbReference type="Proteomes" id="UP000551878">
    <property type="component" value="Unassembled WGS sequence"/>
</dbReference>
<dbReference type="AlphaFoldDB" id="A0A840QQ91"/>
<sequence>MLLLLSEDPLGSDRFTAFATLTVRRSLGFGQVYSFCYSYCPKIPWVRTGLQFLLLLLSEDPLGSDRFTAFATLTVRRSLRFGQVYSFCYSYCPNMHGVRTLILLFLLKLSEHARGSDRFTTFATLTVRRFLGFGQVYCFCYSYCPKIPWVRTGLLLLLLLLSEDSLGSDRFTAFATLTVRRSLGFGQVYSFCYSYCPNMHEVRTGLLLLLLLLSEDSLGSDRFTAFATLTVRTCPRFGLLYCFFSSNCPNMPKVRTLILLFLLKLKTHEISCLKPHAPLCHLIVYTSEINPLFIHTQDYFFRSYVKNVCS</sequence>
<keyword evidence="2" id="KW-1185">Reference proteome</keyword>
<evidence type="ECO:0000313" key="1">
    <source>
        <dbReference type="EMBL" id="MBB5173530.1"/>
    </source>
</evidence>
<organism evidence="1 2">
    <name type="scientific">Texcoconibacillus texcoconensis</name>
    <dbReference type="NCBI Taxonomy" id="1095777"/>
    <lineage>
        <taxon>Bacteria</taxon>
        <taxon>Bacillati</taxon>
        <taxon>Bacillota</taxon>
        <taxon>Bacilli</taxon>
        <taxon>Bacillales</taxon>
        <taxon>Bacillaceae</taxon>
        <taxon>Texcoconibacillus</taxon>
    </lineage>
</organism>
<protein>
    <submittedName>
        <fullName evidence="1">Uncharacterized protein</fullName>
    </submittedName>
</protein>
<dbReference type="EMBL" id="JACHHB010000006">
    <property type="protein sequence ID" value="MBB5173530.1"/>
    <property type="molecule type" value="Genomic_DNA"/>
</dbReference>
<gene>
    <name evidence="1" type="ORF">HNQ41_001717</name>
</gene>
<reference evidence="1 2" key="1">
    <citation type="submission" date="2020-08" db="EMBL/GenBank/DDBJ databases">
        <title>Genomic Encyclopedia of Type Strains, Phase IV (KMG-IV): sequencing the most valuable type-strain genomes for metagenomic binning, comparative biology and taxonomic classification.</title>
        <authorList>
            <person name="Goeker M."/>
        </authorList>
    </citation>
    <scope>NUCLEOTIDE SEQUENCE [LARGE SCALE GENOMIC DNA]</scope>
    <source>
        <strain evidence="1 2">DSM 24696</strain>
    </source>
</reference>